<evidence type="ECO:0000313" key="2">
    <source>
        <dbReference type="Proteomes" id="UP001385951"/>
    </source>
</evidence>
<protein>
    <submittedName>
        <fullName evidence="1">Uncharacterized protein</fullName>
    </submittedName>
</protein>
<accession>A0AAW0FVS4</accession>
<dbReference type="EMBL" id="JASBNA010000040">
    <property type="protein sequence ID" value="KAK7681678.1"/>
    <property type="molecule type" value="Genomic_DNA"/>
</dbReference>
<evidence type="ECO:0000313" key="1">
    <source>
        <dbReference type="EMBL" id="KAK7681678.1"/>
    </source>
</evidence>
<reference evidence="1 2" key="1">
    <citation type="submission" date="2022-09" db="EMBL/GenBank/DDBJ databases">
        <authorList>
            <person name="Palmer J.M."/>
        </authorList>
    </citation>
    <scope>NUCLEOTIDE SEQUENCE [LARGE SCALE GENOMIC DNA]</scope>
    <source>
        <strain evidence="1 2">DSM 7382</strain>
    </source>
</reference>
<comment type="caution">
    <text evidence="1">The sequence shown here is derived from an EMBL/GenBank/DDBJ whole genome shotgun (WGS) entry which is preliminary data.</text>
</comment>
<gene>
    <name evidence="1" type="ORF">QCA50_015412</name>
</gene>
<name>A0AAW0FVS4_9APHY</name>
<organism evidence="1 2">
    <name type="scientific">Cerrena zonata</name>
    <dbReference type="NCBI Taxonomy" id="2478898"/>
    <lineage>
        <taxon>Eukaryota</taxon>
        <taxon>Fungi</taxon>
        <taxon>Dikarya</taxon>
        <taxon>Basidiomycota</taxon>
        <taxon>Agaricomycotina</taxon>
        <taxon>Agaricomycetes</taxon>
        <taxon>Polyporales</taxon>
        <taxon>Cerrenaceae</taxon>
        <taxon>Cerrena</taxon>
    </lineage>
</organism>
<proteinExistence type="predicted"/>
<keyword evidence="2" id="KW-1185">Reference proteome</keyword>
<sequence length="79" mass="8773">MVNKGDDDMFGSLRVITVFPTAHQGGSLFLDMGPFEYIGSYCGASSMMIRAHKIVTDIWWTLQSNGLSNEPLGFTHFNL</sequence>
<dbReference type="Proteomes" id="UP001385951">
    <property type="component" value="Unassembled WGS sequence"/>
</dbReference>
<dbReference type="AlphaFoldDB" id="A0AAW0FVS4"/>